<proteinExistence type="inferred from homology"/>
<keyword evidence="3" id="KW-1003">Cell membrane</keyword>
<feature type="transmembrane region" description="Helical" evidence="7">
    <location>
        <begin position="158"/>
        <end position="183"/>
    </location>
</feature>
<dbReference type="GO" id="GO:0005886">
    <property type="term" value="C:plasma membrane"/>
    <property type="evidence" value="ECO:0007669"/>
    <property type="project" value="UniProtKB-SubCell"/>
</dbReference>
<feature type="transmembrane region" description="Helical" evidence="7">
    <location>
        <begin position="301"/>
        <end position="321"/>
    </location>
</feature>
<evidence type="ECO:0000256" key="5">
    <source>
        <dbReference type="ARBA" id="ARBA00022989"/>
    </source>
</evidence>
<feature type="transmembrane region" description="Helical" evidence="7">
    <location>
        <begin position="277"/>
        <end position="294"/>
    </location>
</feature>
<evidence type="ECO:0000256" key="6">
    <source>
        <dbReference type="ARBA" id="ARBA00023136"/>
    </source>
</evidence>
<keyword evidence="5 7" id="KW-1133">Transmembrane helix</keyword>
<dbReference type="Proteomes" id="UP000001946">
    <property type="component" value="Chromosome"/>
</dbReference>
<comment type="subcellular location">
    <subcellularLocation>
        <location evidence="1">Cell membrane</location>
        <topology evidence="1">Multi-pass membrane protein</topology>
    </subcellularLocation>
</comment>
<accession>Q24Z65</accession>
<reference evidence="8 9" key="1">
    <citation type="journal article" date="2006" name="J. Bacteriol.">
        <title>Complete genome sequence of the dehalorespiring bacterium Desulfitobacterium hafniense Y51 and comparison with Dehalococcoides ethenogenes 195.</title>
        <authorList>
            <person name="Nonaka H."/>
            <person name="Keresztes G."/>
            <person name="Shinoda Y."/>
            <person name="Ikenaga Y."/>
            <person name="Abe M."/>
            <person name="Naito K."/>
            <person name="Inatomi K."/>
            <person name="Furukawa K."/>
            <person name="Inui M."/>
            <person name="Yukawa H."/>
        </authorList>
    </citation>
    <scope>NUCLEOTIDE SEQUENCE [LARGE SCALE GENOMIC DNA]</scope>
    <source>
        <strain evidence="8 9">Y51</strain>
    </source>
</reference>
<dbReference type="InterPro" id="IPR005614">
    <property type="entry name" value="NrfD-like"/>
</dbReference>
<evidence type="ECO:0000256" key="1">
    <source>
        <dbReference type="ARBA" id="ARBA00004651"/>
    </source>
</evidence>
<dbReference type="EMBL" id="AP008230">
    <property type="protein sequence ID" value="BAE82677.1"/>
    <property type="molecule type" value="Genomic_DNA"/>
</dbReference>
<name>Q24Z65_DESHY</name>
<dbReference type="PANTHER" id="PTHR34856">
    <property type="entry name" value="PROTEIN NRFD"/>
    <property type="match status" value="1"/>
</dbReference>
<evidence type="ECO:0000256" key="3">
    <source>
        <dbReference type="ARBA" id="ARBA00022475"/>
    </source>
</evidence>
<dbReference type="PANTHER" id="PTHR34856:SF2">
    <property type="entry name" value="PROTEIN NRFD"/>
    <property type="match status" value="1"/>
</dbReference>
<feature type="transmembrane region" description="Helical" evidence="7">
    <location>
        <begin position="123"/>
        <end position="146"/>
    </location>
</feature>
<feature type="transmembrane region" description="Helical" evidence="7">
    <location>
        <begin position="237"/>
        <end position="257"/>
    </location>
</feature>
<comment type="similarity">
    <text evidence="2">Belongs to the NrfD family.</text>
</comment>
<keyword evidence="4 7" id="KW-0812">Transmembrane</keyword>
<dbReference type="STRING" id="138119.DSY0888"/>
<evidence type="ECO:0000313" key="8">
    <source>
        <dbReference type="EMBL" id="BAE82677.1"/>
    </source>
</evidence>
<sequence>MMNKPMQFKAGMIISALLAVLGIVCWILQLTQGLQLTHMNDYMTWGLYIIGFMLFTGITAGSLIFTSSAYLFPSMAEYKPYTRISAYVGAICGIVAAGLFIFVDIGNPERVWHIVTNAHLASPMFWDTVILTAYVIIGILFTRQLILVQEGKKEEKNLTVISWVAFIAGLMVMVTSFVFAMQVARPLWNNPVEPVSFLAAALVAAFSLLIILFVYLNQTGRIQISSEKLNKLSQLAGLFLLFELFVVIGEAAIGLYAGEGEEAIIIHWLVSGKGAPFFWVELAAIVVGLILLFQKSSKVSVMAGGASAAIFAIFMIKYNLLQAQLLNPLIPYGGPVGYNPAELGAYIPSLIEVGVSVGIVALGCLLVLIGLNRLDLGTGQKQSSVVTTQPENTVKGTV</sequence>
<evidence type="ECO:0000256" key="7">
    <source>
        <dbReference type="SAM" id="Phobius"/>
    </source>
</evidence>
<evidence type="ECO:0000256" key="4">
    <source>
        <dbReference type="ARBA" id="ARBA00022692"/>
    </source>
</evidence>
<protein>
    <submittedName>
        <fullName evidence="8">Putative oxidoreductase membrane subunit</fullName>
    </submittedName>
</protein>
<dbReference type="AlphaFoldDB" id="Q24Z65"/>
<dbReference type="Gene3D" id="1.20.1630.10">
    <property type="entry name" value="Formate dehydrogenase/DMSO reductase domain"/>
    <property type="match status" value="1"/>
</dbReference>
<feature type="transmembrane region" description="Helical" evidence="7">
    <location>
        <begin position="49"/>
        <end position="72"/>
    </location>
</feature>
<evidence type="ECO:0000256" key="2">
    <source>
        <dbReference type="ARBA" id="ARBA00008929"/>
    </source>
</evidence>
<dbReference type="Pfam" id="PF03916">
    <property type="entry name" value="NrfD"/>
    <property type="match status" value="1"/>
</dbReference>
<feature type="transmembrane region" description="Helical" evidence="7">
    <location>
        <begin position="195"/>
        <end position="216"/>
    </location>
</feature>
<evidence type="ECO:0000313" key="9">
    <source>
        <dbReference type="Proteomes" id="UP000001946"/>
    </source>
</evidence>
<dbReference type="KEGG" id="dsy:DSY0888"/>
<feature type="transmembrane region" description="Helical" evidence="7">
    <location>
        <begin position="84"/>
        <end position="103"/>
    </location>
</feature>
<dbReference type="InterPro" id="IPR052049">
    <property type="entry name" value="Electron_transfer_protein"/>
</dbReference>
<dbReference type="HOGENOM" id="CLU_045348_4_0_9"/>
<gene>
    <name evidence="8" type="ordered locus">DSY0888</name>
</gene>
<organism evidence="8 9">
    <name type="scientific">Desulfitobacterium hafniense (strain Y51)</name>
    <dbReference type="NCBI Taxonomy" id="138119"/>
    <lineage>
        <taxon>Bacteria</taxon>
        <taxon>Bacillati</taxon>
        <taxon>Bacillota</taxon>
        <taxon>Clostridia</taxon>
        <taxon>Eubacteriales</taxon>
        <taxon>Desulfitobacteriaceae</taxon>
        <taxon>Desulfitobacterium</taxon>
    </lineage>
</organism>
<keyword evidence="6 7" id="KW-0472">Membrane</keyword>
<feature type="transmembrane region" description="Helical" evidence="7">
    <location>
        <begin position="345"/>
        <end position="371"/>
    </location>
</feature>
<keyword evidence="9" id="KW-1185">Reference proteome</keyword>
<dbReference type="eggNOG" id="COG5557">
    <property type="taxonomic scope" value="Bacteria"/>
</dbReference>